<accession>A0A5E4N1D3</accession>
<feature type="chain" id="PRO_5022933268" evidence="1">
    <location>
        <begin position="28"/>
        <end position="204"/>
    </location>
</feature>
<dbReference type="Proteomes" id="UP000325440">
    <property type="component" value="Unassembled WGS sequence"/>
</dbReference>
<protein>
    <submittedName>
        <fullName evidence="2">Uncharacterized protein</fullName>
    </submittedName>
</protein>
<evidence type="ECO:0000313" key="3">
    <source>
        <dbReference type="Proteomes" id="UP000325440"/>
    </source>
</evidence>
<dbReference type="AlphaFoldDB" id="A0A5E4N1D3"/>
<reference evidence="2 3" key="1">
    <citation type="submission" date="2019-08" db="EMBL/GenBank/DDBJ databases">
        <authorList>
            <person name="Alioto T."/>
            <person name="Alioto T."/>
            <person name="Gomez Garrido J."/>
        </authorList>
    </citation>
    <scope>NUCLEOTIDE SEQUENCE [LARGE SCALE GENOMIC DNA]</scope>
</reference>
<keyword evidence="1" id="KW-0732">Signal</keyword>
<keyword evidence="3" id="KW-1185">Reference proteome</keyword>
<feature type="non-terminal residue" evidence="2">
    <location>
        <position position="204"/>
    </location>
</feature>
<evidence type="ECO:0000313" key="2">
    <source>
        <dbReference type="EMBL" id="VVC38488.1"/>
    </source>
</evidence>
<gene>
    <name evidence="2" type="ORF">CINCED_3A007938</name>
</gene>
<sequence length="204" mass="23329">MINMMSTAVSLVESMLFTANLTLLVLCWLCEKNTNIAVGVWNTIVLIRDAWHLIVKDVYTTFKDEDPVDEEPELVVSSSDQSGDQISCSITADLVSRSFPLCHFPFPQGGENTAQELEEVMRNMQVVDLTIKRVQPLENSINYLQFVYLDLNLGKGLLSIFNEMFEFVDFLFLDQLDFLHYRIDDSELEIVAVFNGETIVLEMR</sequence>
<proteinExistence type="predicted"/>
<dbReference type="EMBL" id="CABPRJ010001476">
    <property type="protein sequence ID" value="VVC38488.1"/>
    <property type="molecule type" value="Genomic_DNA"/>
</dbReference>
<name>A0A5E4N1D3_9HEMI</name>
<feature type="signal peptide" evidence="1">
    <location>
        <begin position="1"/>
        <end position="27"/>
    </location>
</feature>
<evidence type="ECO:0000256" key="1">
    <source>
        <dbReference type="SAM" id="SignalP"/>
    </source>
</evidence>
<organism evidence="2 3">
    <name type="scientific">Cinara cedri</name>
    <dbReference type="NCBI Taxonomy" id="506608"/>
    <lineage>
        <taxon>Eukaryota</taxon>
        <taxon>Metazoa</taxon>
        <taxon>Ecdysozoa</taxon>
        <taxon>Arthropoda</taxon>
        <taxon>Hexapoda</taxon>
        <taxon>Insecta</taxon>
        <taxon>Pterygota</taxon>
        <taxon>Neoptera</taxon>
        <taxon>Paraneoptera</taxon>
        <taxon>Hemiptera</taxon>
        <taxon>Sternorrhyncha</taxon>
        <taxon>Aphidomorpha</taxon>
        <taxon>Aphidoidea</taxon>
        <taxon>Aphididae</taxon>
        <taxon>Lachninae</taxon>
        <taxon>Cinara</taxon>
    </lineage>
</organism>